<protein>
    <recommendedName>
        <fullName evidence="2">Superoxide dismutase [Cu-Zn]</fullName>
        <ecNumber evidence="2">1.15.1.1</ecNumber>
    </recommendedName>
</protein>
<reference evidence="5 6" key="1">
    <citation type="submission" date="2020-08" db="EMBL/GenBank/DDBJ databases">
        <title>Genomic Encyclopedia of Type Strains, Phase III (KMG-III): the genomes of soil and plant-associated and newly described type strains.</title>
        <authorList>
            <person name="Whitman W."/>
        </authorList>
    </citation>
    <scope>NUCLEOTIDE SEQUENCE [LARGE SCALE GENOMIC DNA]</scope>
    <source>
        <strain evidence="5 6">CECT 8799</strain>
    </source>
</reference>
<evidence type="ECO:0000313" key="5">
    <source>
        <dbReference type="EMBL" id="MBB3063377.1"/>
    </source>
</evidence>
<dbReference type="EMBL" id="JACHWZ010000029">
    <property type="protein sequence ID" value="MBB3063377.1"/>
    <property type="molecule type" value="Genomic_DNA"/>
</dbReference>
<comment type="function">
    <text evidence="2">Destroys radicals which are normally produced within the cells and which are toxic to biological systems.</text>
</comment>
<evidence type="ECO:0000256" key="2">
    <source>
        <dbReference type="RuleBase" id="RU000393"/>
    </source>
</evidence>
<comment type="similarity">
    <text evidence="1 2">Belongs to the Cu-Zn superoxide dismutase family.</text>
</comment>
<dbReference type="Proteomes" id="UP000535937">
    <property type="component" value="Unassembled WGS sequence"/>
</dbReference>
<dbReference type="InterPro" id="IPR018152">
    <property type="entry name" value="SOD_Cu/Zn_BS"/>
</dbReference>
<evidence type="ECO:0000259" key="4">
    <source>
        <dbReference type="Pfam" id="PF00080"/>
    </source>
</evidence>
<comment type="caution">
    <text evidence="5">The sequence shown here is derived from an EMBL/GenBank/DDBJ whole genome shotgun (WGS) entry which is preliminary data.</text>
</comment>
<dbReference type="RefSeq" id="WP_183463496.1">
    <property type="nucleotide sequence ID" value="NZ_JACHWZ010000029.1"/>
</dbReference>
<dbReference type="InterPro" id="IPR036423">
    <property type="entry name" value="SOD-like_Cu/Zn_dom_sf"/>
</dbReference>
<keyword evidence="3" id="KW-0732">Signal</keyword>
<accession>A0A7W4WFR1</accession>
<name>A0A7W4WFR1_9GAMM</name>
<dbReference type="EC" id="1.15.1.1" evidence="2"/>
<dbReference type="PROSITE" id="PS00332">
    <property type="entry name" value="SOD_CU_ZN_2"/>
    <property type="match status" value="1"/>
</dbReference>
<dbReference type="GO" id="GO:0004784">
    <property type="term" value="F:superoxide dismutase activity"/>
    <property type="evidence" value="ECO:0007669"/>
    <property type="project" value="UniProtKB-EC"/>
</dbReference>
<keyword evidence="2 5" id="KW-0560">Oxidoreductase</keyword>
<proteinExistence type="inferred from homology"/>
<keyword evidence="2" id="KW-0186">Copper</keyword>
<evidence type="ECO:0000313" key="6">
    <source>
        <dbReference type="Proteomes" id="UP000535937"/>
    </source>
</evidence>
<gene>
    <name evidence="5" type="ORF">FHS09_004235</name>
</gene>
<organism evidence="5 6">
    <name type="scientific">Microbulbifer rhizosphaerae</name>
    <dbReference type="NCBI Taxonomy" id="1562603"/>
    <lineage>
        <taxon>Bacteria</taxon>
        <taxon>Pseudomonadati</taxon>
        <taxon>Pseudomonadota</taxon>
        <taxon>Gammaproteobacteria</taxon>
        <taxon>Cellvibrionales</taxon>
        <taxon>Microbulbiferaceae</taxon>
        <taxon>Microbulbifer</taxon>
    </lineage>
</organism>
<comment type="cofactor">
    <cofactor evidence="2">
        <name>Zn(2+)</name>
        <dbReference type="ChEBI" id="CHEBI:29105"/>
    </cofactor>
    <text evidence="2">Binds 1 zinc ion per subunit.</text>
</comment>
<evidence type="ECO:0000256" key="3">
    <source>
        <dbReference type="SAM" id="SignalP"/>
    </source>
</evidence>
<dbReference type="GO" id="GO:0005507">
    <property type="term" value="F:copper ion binding"/>
    <property type="evidence" value="ECO:0007669"/>
    <property type="project" value="InterPro"/>
</dbReference>
<comment type="cofactor">
    <cofactor evidence="2">
        <name>Cu cation</name>
        <dbReference type="ChEBI" id="CHEBI:23378"/>
    </cofactor>
    <text evidence="2">Binds 1 copper ion per subunit.</text>
</comment>
<feature type="domain" description="Superoxide dismutase copper/zinc binding" evidence="4">
    <location>
        <begin position="41"/>
        <end position="173"/>
    </location>
</feature>
<dbReference type="NCBIfam" id="NF007628">
    <property type="entry name" value="PRK10290.1"/>
    <property type="match status" value="1"/>
</dbReference>
<sequence>MHARVKTLLGFTTLLLSGLVQADITIEMHAVNKDGVGKPIGQVVASETKYGVVFTPSLTGLTPGLHGFHLHEFPSCEPKEKDGKMTAALAAGGHYDPAKTKRHDPPWGDGHLGDLPALFADPKGSSTSPVLAPRLKLSDLKGHSLMVHQGGDNYSDHPKPLGGGGPRVACGVISTSK</sequence>
<comment type="catalytic activity">
    <reaction evidence="2">
        <text>2 superoxide + 2 H(+) = H2O2 + O2</text>
        <dbReference type="Rhea" id="RHEA:20696"/>
        <dbReference type="ChEBI" id="CHEBI:15378"/>
        <dbReference type="ChEBI" id="CHEBI:15379"/>
        <dbReference type="ChEBI" id="CHEBI:16240"/>
        <dbReference type="ChEBI" id="CHEBI:18421"/>
        <dbReference type="EC" id="1.15.1.1"/>
    </reaction>
</comment>
<dbReference type="SUPFAM" id="SSF49329">
    <property type="entry name" value="Cu,Zn superoxide dismutase-like"/>
    <property type="match status" value="1"/>
</dbReference>
<keyword evidence="2" id="KW-0862">Zinc</keyword>
<feature type="chain" id="PRO_5031371804" description="Superoxide dismutase [Cu-Zn]" evidence="3">
    <location>
        <begin position="23"/>
        <end position="177"/>
    </location>
</feature>
<dbReference type="PANTHER" id="PTHR10003">
    <property type="entry name" value="SUPEROXIDE DISMUTASE CU-ZN -RELATED"/>
    <property type="match status" value="1"/>
</dbReference>
<keyword evidence="6" id="KW-1185">Reference proteome</keyword>
<dbReference type="PROSITE" id="PS00087">
    <property type="entry name" value="SOD_CU_ZN_1"/>
    <property type="match status" value="1"/>
</dbReference>
<dbReference type="InterPro" id="IPR001424">
    <property type="entry name" value="SOD_Cu_Zn_dom"/>
</dbReference>
<dbReference type="CDD" id="cd00305">
    <property type="entry name" value="Cu-Zn_Superoxide_Dismutase"/>
    <property type="match status" value="1"/>
</dbReference>
<keyword evidence="2" id="KW-0479">Metal-binding</keyword>
<evidence type="ECO:0000256" key="1">
    <source>
        <dbReference type="ARBA" id="ARBA00010457"/>
    </source>
</evidence>
<dbReference type="Gene3D" id="2.60.40.200">
    <property type="entry name" value="Superoxide dismutase, copper/zinc binding domain"/>
    <property type="match status" value="1"/>
</dbReference>
<dbReference type="AlphaFoldDB" id="A0A7W4WFR1"/>
<dbReference type="Pfam" id="PF00080">
    <property type="entry name" value="Sod_Cu"/>
    <property type="match status" value="1"/>
</dbReference>
<dbReference type="InterPro" id="IPR024134">
    <property type="entry name" value="SOD_Cu/Zn_/chaperone"/>
</dbReference>
<feature type="signal peptide" evidence="3">
    <location>
        <begin position="1"/>
        <end position="22"/>
    </location>
</feature>